<evidence type="ECO:0000313" key="4">
    <source>
        <dbReference type="EMBL" id="OAG13329.1"/>
    </source>
</evidence>
<gene>
    <name evidence="4" type="ORF">CC77DRAFT_673774</name>
</gene>
<name>A0A177D2Q8_ALTAL</name>
<dbReference type="Pfam" id="PF01156">
    <property type="entry name" value="IU_nuc_hydro"/>
    <property type="match status" value="1"/>
</dbReference>
<comment type="similarity">
    <text evidence="1">Belongs to the IUNH family.</text>
</comment>
<dbReference type="RefSeq" id="XP_018378750.1">
    <property type="nucleotide sequence ID" value="XM_018532708.1"/>
</dbReference>
<dbReference type="GO" id="GO:0016799">
    <property type="term" value="F:hydrolase activity, hydrolyzing N-glycosyl compounds"/>
    <property type="evidence" value="ECO:0007669"/>
    <property type="project" value="InterPro"/>
</dbReference>
<keyword evidence="5" id="KW-1185">Reference proteome</keyword>
<evidence type="ECO:0000313" key="5">
    <source>
        <dbReference type="Proteomes" id="UP000077248"/>
    </source>
</evidence>
<dbReference type="KEGG" id="aalt:CC77DRAFT_673774"/>
<dbReference type="Proteomes" id="UP000077248">
    <property type="component" value="Unassembled WGS sequence"/>
</dbReference>
<reference evidence="4 5" key="1">
    <citation type="submission" date="2016-05" db="EMBL/GenBank/DDBJ databases">
        <title>Comparative analysis of secretome profiles of manganese(II)-oxidizing ascomycete fungi.</title>
        <authorList>
            <consortium name="DOE Joint Genome Institute"/>
            <person name="Zeiner C.A."/>
            <person name="Purvine S.O."/>
            <person name="Zink E.M."/>
            <person name="Wu S."/>
            <person name="Pasa-Tolic L."/>
            <person name="Chaput D.L."/>
            <person name="Haridas S."/>
            <person name="Grigoriev I.V."/>
            <person name="Santelli C.M."/>
            <person name="Hansel C.M."/>
        </authorList>
    </citation>
    <scope>NUCLEOTIDE SEQUENCE [LARGE SCALE GENOMIC DNA]</scope>
    <source>
        <strain evidence="4 5">SRC1lrK2f</strain>
    </source>
</reference>
<dbReference type="OMA" id="MADGPKT"/>
<dbReference type="Gene3D" id="3.90.245.10">
    <property type="entry name" value="Ribonucleoside hydrolase-like"/>
    <property type="match status" value="1"/>
</dbReference>
<dbReference type="SUPFAM" id="SSF53590">
    <property type="entry name" value="Nucleoside hydrolase"/>
    <property type="match status" value="1"/>
</dbReference>
<sequence length="341" mass="37504">MFFRFALTYGLAIVSAFALVESATEPETKNLIVDTDLFEAIDDTAALLLACTLPNTNLLAVNVNVNSTYTAFAASAIVNHYGYNTVPIGVPRPFTNITSPEPFGNEYASKVAAEFSGGSVPFGQVNKTWDPVELYRKTLAEAKNNSVTIVSIGFMGSLSGLLNTTGDAYSSLGGYELVKAKVKELVVMGGGYSPEPSLDEEYNFAIQNAPHVVNTWPECVPMTFLGAEVGVEVSSGARFTVCGPPNDPVKSAWEWYGSYNKSEYSWDFLTMVYAGRGLDRWFEYGNNNGYNYLYPNGTNVWVEDERRTSQHYLKLKISNETVAQEMDNLLLRGAWVHAKLD</sequence>
<dbReference type="PANTHER" id="PTHR43264:SF1">
    <property type="entry name" value="INOSINE_URIDINE-PREFERRING NUCLEOSIDE HYDROLASE DOMAIN-CONTAINING PROTEIN"/>
    <property type="match status" value="1"/>
</dbReference>
<protein>
    <recommendedName>
        <fullName evidence="3">Inosine/uridine-preferring nucleoside hydrolase domain-containing protein</fullName>
    </recommendedName>
</protein>
<dbReference type="STRING" id="5599.A0A177D2Q8"/>
<organism evidence="4 5">
    <name type="scientific">Alternaria alternata</name>
    <name type="common">Alternaria rot fungus</name>
    <name type="synonym">Torula alternata</name>
    <dbReference type="NCBI Taxonomy" id="5599"/>
    <lineage>
        <taxon>Eukaryota</taxon>
        <taxon>Fungi</taxon>
        <taxon>Dikarya</taxon>
        <taxon>Ascomycota</taxon>
        <taxon>Pezizomycotina</taxon>
        <taxon>Dothideomycetes</taxon>
        <taxon>Pleosporomycetidae</taxon>
        <taxon>Pleosporales</taxon>
        <taxon>Pleosporineae</taxon>
        <taxon>Pleosporaceae</taxon>
        <taxon>Alternaria</taxon>
        <taxon>Alternaria sect. Alternaria</taxon>
        <taxon>Alternaria alternata complex</taxon>
    </lineage>
</organism>
<dbReference type="GeneID" id="29118302"/>
<dbReference type="AlphaFoldDB" id="A0A177D2Q8"/>
<dbReference type="InterPro" id="IPR036452">
    <property type="entry name" value="Ribo_hydro-like"/>
</dbReference>
<dbReference type="EMBL" id="KV441514">
    <property type="protein sequence ID" value="OAG13329.1"/>
    <property type="molecule type" value="Genomic_DNA"/>
</dbReference>
<feature type="signal peptide" evidence="2">
    <location>
        <begin position="1"/>
        <end position="22"/>
    </location>
</feature>
<dbReference type="InterPro" id="IPR001910">
    <property type="entry name" value="Inosine/uridine_hydrolase_dom"/>
</dbReference>
<evidence type="ECO:0000259" key="3">
    <source>
        <dbReference type="Pfam" id="PF01156"/>
    </source>
</evidence>
<dbReference type="PANTHER" id="PTHR43264">
    <property type="match status" value="1"/>
</dbReference>
<dbReference type="VEuPathDB" id="FungiDB:CC77DRAFT_673774"/>
<accession>A0A177D2Q8</accession>
<feature type="chain" id="PRO_5008058922" description="Inosine/uridine-preferring nucleoside hydrolase domain-containing protein" evidence="2">
    <location>
        <begin position="23"/>
        <end position="341"/>
    </location>
</feature>
<evidence type="ECO:0000256" key="1">
    <source>
        <dbReference type="ARBA" id="ARBA00009176"/>
    </source>
</evidence>
<feature type="domain" description="Inosine/uridine-preferring nucleoside hydrolase" evidence="3">
    <location>
        <begin position="31"/>
        <end position="206"/>
    </location>
</feature>
<keyword evidence="2" id="KW-0732">Signal</keyword>
<evidence type="ECO:0000256" key="2">
    <source>
        <dbReference type="SAM" id="SignalP"/>
    </source>
</evidence>
<proteinExistence type="inferred from homology"/>